<name>A0A7J8F0Z1_ROUAE</name>
<dbReference type="Proteomes" id="UP000593571">
    <property type="component" value="Unassembled WGS sequence"/>
</dbReference>
<gene>
    <name evidence="1" type="ORF">HJG63_012374</name>
</gene>
<comment type="caution">
    <text evidence="1">The sequence shown here is derived from an EMBL/GenBank/DDBJ whole genome shotgun (WGS) entry which is preliminary data.</text>
</comment>
<accession>A0A7J8F0Z1</accession>
<reference evidence="1 2" key="1">
    <citation type="journal article" date="2020" name="Nature">
        <title>Six reference-quality genomes reveal evolution of bat adaptations.</title>
        <authorList>
            <person name="Jebb D."/>
            <person name="Huang Z."/>
            <person name="Pippel M."/>
            <person name="Hughes G.M."/>
            <person name="Lavrichenko K."/>
            <person name="Devanna P."/>
            <person name="Winkler S."/>
            <person name="Jermiin L.S."/>
            <person name="Skirmuntt E.C."/>
            <person name="Katzourakis A."/>
            <person name="Burkitt-Gray L."/>
            <person name="Ray D.A."/>
            <person name="Sullivan K.A.M."/>
            <person name="Roscito J.G."/>
            <person name="Kirilenko B.M."/>
            <person name="Davalos L.M."/>
            <person name="Corthals A.P."/>
            <person name="Power M.L."/>
            <person name="Jones G."/>
            <person name="Ransome R.D."/>
            <person name="Dechmann D.K.N."/>
            <person name="Locatelli A.G."/>
            <person name="Puechmaille S.J."/>
            <person name="Fedrigo O."/>
            <person name="Jarvis E.D."/>
            <person name="Hiller M."/>
            <person name="Vernes S.C."/>
            <person name="Myers E.W."/>
            <person name="Teeling E.C."/>
        </authorList>
    </citation>
    <scope>NUCLEOTIDE SEQUENCE [LARGE SCALE GENOMIC DNA]</scope>
    <source>
        <strain evidence="1">MRouAeg1</strain>
        <tissue evidence="1">Muscle</tissue>
    </source>
</reference>
<protein>
    <submittedName>
        <fullName evidence="1">Uncharacterized protein</fullName>
    </submittedName>
</protein>
<evidence type="ECO:0000313" key="1">
    <source>
        <dbReference type="EMBL" id="KAF6441231.1"/>
    </source>
</evidence>
<dbReference type="AlphaFoldDB" id="A0A7J8F0Z1"/>
<evidence type="ECO:0000313" key="2">
    <source>
        <dbReference type="Proteomes" id="UP000593571"/>
    </source>
</evidence>
<proteinExistence type="predicted"/>
<dbReference type="EMBL" id="JACASE010000008">
    <property type="protein sequence ID" value="KAF6441231.1"/>
    <property type="molecule type" value="Genomic_DNA"/>
</dbReference>
<sequence>MIGQFSPISGALSLHLSRCFTFSNRWPSKYYFYFSCCCQFKCFLKIFGISFEELHGTAGRHPGFLSCASYILAQSIMKYRLVHSTRNVNYFIYKNLLKSVKRSYACVRSPLHRWNIMKNYNKCILQKCQLYLYEPLVF</sequence>
<keyword evidence="2" id="KW-1185">Reference proteome</keyword>
<organism evidence="1 2">
    <name type="scientific">Rousettus aegyptiacus</name>
    <name type="common">Egyptian fruit bat</name>
    <name type="synonym">Pteropus aegyptiacus</name>
    <dbReference type="NCBI Taxonomy" id="9407"/>
    <lineage>
        <taxon>Eukaryota</taxon>
        <taxon>Metazoa</taxon>
        <taxon>Chordata</taxon>
        <taxon>Craniata</taxon>
        <taxon>Vertebrata</taxon>
        <taxon>Euteleostomi</taxon>
        <taxon>Mammalia</taxon>
        <taxon>Eutheria</taxon>
        <taxon>Laurasiatheria</taxon>
        <taxon>Chiroptera</taxon>
        <taxon>Yinpterochiroptera</taxon>
        <taxon>Pteropodoidea</taxon>
        <taxon>Pteropodidae</taxon>
        <taxon>Rousettinae</taxon>
        <taxon>Rousettus</taxon>
    </lineage>
</organism>